<accession>A0A8S5PL56</accession>
<feature type="transmembrane region" description="Helical" evidence="1">
    <location>
        <begin position="93"/>
        <end position="112"/>
    </location>
</feature>
<keyword evidence="1" id="KW-0812">Transmembrane</keyword>
<feature type="transmembrane region" description="Helical" evidence="1">
    <location>
        <begin position="151"/>
        <end position="171"/>
    </location>
</feature>
<feature type="transmembrane region" description="Helical" evidence="1">
    <location>
        <begin position="12"/>
        <end position="28"/>
    </location>
</feature>
<feature type="transmembrane region" description="Helical" evidence="1">
    <location>
        <begin position="191"/>
        <end position="210"/>
    </location>
</feature>
<organism evidence="2">
    <name type="scientific">Siphoviridae sp. ctL0q1</name>
    <dbReference type="NCBI Taxonomy" id="2825449"/>
    <lineage>
        <taxon>Viruses</taxon>
        <taxon>Duplodnaviria</taxon>
        <taxon>Heunggongvirae</taxon>
        <taxon>Uroviricota</taxon>
        <taxon>Caudoviricetes</taxon>
    </lineage>
</organism>
<protein>
    <submittedName>
        <fullName evidence="2">Uncharacterized protein</fullName>
    </submittedName>
</protein>
<name>A0A8S5PL56_9CAUD</name>
<sequence>MNKLFRTRKNTLLILIVIWNVFLILFYWRPYLLEILNFQENIKYEIIGGYISKQFIEKHIYYNYALFDISIACIISELLFSVLSFKNTNYTKFISIGIFTQTIFFTLLNVWKNYFIDSHNETEIIGLKMWVIASITTCILLVVFALLNNKILYAVLGVATILQLISTIMIFQSNRGFLFTRSITSPNYFSIIFQCVNEIVIYILYWILIITKSIEHNRNIYSDYIRLN</sequence>
<feature type="transmembrane region" description="Helical" evidence="1">
    <location>
        <begin position="124"/>
        <end position="144"/>
    </location>
</feature>
<evidence type="ECO:0000313" key="2">
    <source>
        <dbReference type="EMBL" id="DAE06916.1"/>
    </source>
</evidence>
<reference evidence="2" key="1">
    <citation type="journal article" date="2021" name="Proc. Natl. Acad. Sci. U.S.A.">
        <title>A Catalog of Tens of Thousands of Viruses from Human Metagenomes Reveals Hidden Associations with Chronic Diseases.</title>
        <authorList>
            <person name="Tisza M.J."/>
            <person name="Buck C.B."/>
        </authorList>
    </citation>
    <scope>NUCLEOTIDE SEQUENCE</scope>
    <source>
        <strain evidence="2">CtL0q1</strain>
    </source>
</reference>
<keyword evidence="1" id="KW-1133">Transmembrane helix</keyword>
<evidence type="ECO:0000256" key="1">
    <source>
        <dbReference type="SAM" id="Phobius"/>
    </source>
</evidence>
<proteinExistence type="predicted"/>
<keyword evidence="1" id="KW-0472">Membrane</keyword>
<feature type="transmembrane region" description="Helical" evidence="1">
    <location>
        <begin position="60"/>
        <end position="81"/>
    </location>
</feature>
<dbReference type="EMBL" id="BK015443">
    <property type="protein sequence ID" value="DAE06916.1"/>
    <property type="molecule type" value="Genomic_DNA"/>
</dbReference>